<dbReference type="Gene3D" id="3.40.50.1820">
    <property type="entry name" value="alpha/beta hydrolase"/>
    <property type="match status" value="1"/>
</dbReference>
<protein>
    <submittedName>
        <fullName evidence="6">Homoserine O-acetyltransferase</fullName>
    </submittedName>
</protein>
<proteinExistence type="inferred from homology"/>
<dbReference type="NCBIfam" id="TIGR01392">
    <property type="entry name" value="homoserO_Ac_trn"/>
    <property type="match status" value="1"/>
</dbReference>
<dbReference type="STRING" id="398673.A0A2P5A0L2"/>
<comment type="caution">
    <text evidence="6">The sequence shown here is derived from an EMBL/GenBank/DDBJ whole genome shotgun (WGS) entry which is preliminary data.</text>
</comment>
<keyword evidence="2" id="KW-0808">Transferase</keyword>
<feature type="active site" description="Nucleophile" evidence="3">
    <location>
        <position position="182"/>
    </location>
</feature>
<dbReference type="EMBL" id="JPDN02000003">
    <property type="protein sequence ID" value="PON30084.1"/>
    <property type="molecule type" value="Genomic_DNA"/>
</dbReference>
<sequence length="418" mass="46503">MINTQQRDHHVSNSWRKRKVQDMVCTSEVRQNGQLPVSENKFAHWIPGQKVYVQRSFTLESGVEMHNVPVAYMTWGTLSPRADNVIVVCHALSGSADVGDWWKPLLGAGQAFDTDQFFVICMNSLGSPYGTASPVTAKNGDPAEGWYGADFPSTTIRDDVRLHRSLLNELGVRRVAAVVGGSMGGMHALEWAYEGKGYVCCIVAIATCAYQGAWAIGWGETQRHAIYYDPKFHGGRYSLDDPPVGGLESARMAALLTYRSRDALEHRFSRQGYEGKEKGATAKHMHKTQPPKIATPSSSPTFVVQSYLRYQAKKFTHRFDSNCYLALTHKLDSHDVARGRADTIADALALIEQPTLVLGIKSDGLYTYADQEELARSIPNAALREIVSEDGHDAFLIESRQINDILKGFWNDHLRDII</sequence>
<comment type="similarity">
    <text evidence="1">Belongs to the AB hydrolase superfamily. MetX family.</text>
</comment>
<evidence type="ECO:0000259" key="5">
    <source>
        <dbReference type="Pfam" id="PF00561"/>
    </source>
</evidence>
<dbReference type="PIRSF" id="PIRSF000443">
    <property type="entry name" value="Homoser_Ac_trans"/>
    <property type="match status" value="1"/>
</dbReference>
<dbReference type="GeneID" id="29984890"/>
<dbReference type="GO" id="GO:0004414">
    <property type="term" value="F:homoserine O-acetyltransferase activity"/>
    <property type="evidence" value="ECO:0007669"/>
    <property type="project" value="TreeGrafter"/>
</dbReference>
<evidence type="ECO:0000313" key="6">
    <source>
        <dbReference type="EMBL" id="PON30084.1"/>
    </source>
</evidence>
<evidence type="ECO:0000256" key="1">
    <source>
        <dbReference type="ARBA" id="ARBA00006886"/>
    </source>
</evidence>
<dbReference type="Pfam" id="PF00561">
    <property type="entry name" value="Abhydrolase_1"/>
    <property type="match status" value="1"/>
</dbReference>
<feature type="active site" evidence="3">
    <location>
        <position position="363"/>
    </location>
</feature>
<dbReference type="RefSeq" id="XP_024406583.1">
    <property type="nucleotide sequence ID" value="XM_024548767.1"/>
</dbReference>
<evidence type="ECO:0000256" key="3">
    <source>
        <dbReference type="PIRSR" id="PIRSR000443-1"/>
    </source>
</evidence>
<dbReference type="InterPro" id="IPR000073">
    <property type="entry name" value="AB_hydrolase_1"/>
</dbReference>
<evidence type="ECO:0000313" key="7">
    <source>
        <dbReference type="Proteomes" id="UP000054821"/>
    </source>
</evidence>
<feature type="active site" evidence="3">
    <location>
        <position position="392"/>
    </location>
</feature>
<dbReference type="NCBIfam" id="NF001209">
    <property type="entry name" value="PRK00175.1"/>
    <property type="match status" value="1"/>
</dbReference>
<dbReference type="Proteomes" id="UP000054821">
    <property type="component" value="Unassembled WGS sequence"/>
</dbReference>
<dbReference type="AlphaFoldDB" id="A0A2P5A0L2"/>
<dbReference type="PANTHER" id="PTHR32268:SF11">
    <property type="entry name" value="HOMOSERINE O-ACETYLTRANSFERASE"/>
    <property type="match status" value="1"/>
</dbReference>
<feature type="region of interest" description="Disordered" evidence="4">
    <location>
        <begin position="273"/>
        <end position="297"/>
    </location>
</feature>
<dbReference type="HAMAP" id="MF_00296">
    <property type="entry name" value="MetX_acyltransf"/>
    <property type="match status" value="1"/>
</dbReference>
<dbReference type="SUPFAM" id="SSF53474">
    <property type="entry name" value="alpha/beta-Hydrolases"/>
    <property type="match status" value="1"/>
</dbReference>
<dbReference type="GO" id="GO:0009092">
    <property type="term" value="P:homoserine metabolic process"/>
    <property type="evidence" value="ECO:0007669"/>
    <property type="project" value="TreeGrafter"/>
</dbReference>
<organism evidence="6 7">
    <name type="scientific">Trichoderma gamsii</name>
    <dbReference type="NCBI Taxonomy" id="398673"/>
    <lineage>
        <taxon>Eukaryota</taxon>
        <taxon>Fungi</taxon>
        <taxon>Dikarya</taxon>
        <taxon>Ascomycota</taxon>
        <taxon>Pezizomycotina</taxon>
        <taxon>Sordariomycetes</taxon>
        <taxon>Hypocreomycetidae</taxon>
        <taxon>Hypocreales</taxon>
        <taxon>Hypocreaceae</taxon>
        <taxon>Trichoderma</taxon>
    </lineage>
</organism>
<name>A0A2P5A0L2_9HYPO</name>
<accession>A0A2P5A0L2</accession>
<feature type="domain" description="AB hydrolase-1" evidence="5">
    <location>
        <begin position="84"/>
        <end position="397"/>
    </location>
</feature>
<reference evidence="6 7" key="1">
    <citation type="journal article" date="2016" name="Genome Announc.">
        <title>Draft Whole-Genome Sequence of Trichoderma gamsii T6085, a Promising Biocontrol Agent of Fusarium Head Blight on Wheat.</title>
        <authorList>
            <person name="Baroncelli R."/>
            <person name="Zapparata A."/>
            <person name="Piaggeschi G."/>
            <person name="Sarrocco S."/>
            <person name="Vannacci G."/>
        </authorList>
    </citation>
    <scope>NUCLEOTIDE SEQUENCE [LARGE SCALE GENOMIC DNA]</scope>
    <source>
        <strain evidence="6 7">T6085</strain>
    </source>
</reference>
<dbReference type="InterPro" id="IPR008220">
    <property type="entry name" value="HAT_MetX-like"/>
</dbReference>
<dbReference type="GO" id="GO:0009086">
    <property type="term" value="P:methionine biosynthetic process"/>
    <property type="evidence" value="ECO:0007669"/>
    <property type="project" value="TreeGrafter"/>
</dbReference>
<gene>
    <name evidence="6" type="ORF">TGAM01_v201451</name>
</gene>
<dbReference type="InterPro" id="IPR029058">
    <property type="entry name" value="AB_hydrolase_fold"/>
</dbReference>
<evidence type="ECO:0000256" key="2">
    <source>
        <dbReference type="ARBA" id="ARBA00022679"/>
    </source>
</evidence>
<keyword evidence="7" id="KW-1185">Reference proteome</keyword>
<evidence type="ECO:0000256" key="4">
    <source>
        <dbReference type="SAM" id="MobiDB-lite"/>
    </source>
</evidence>
<dbReference type="PANTHER" id="PTHR32268">
    <property type="entry name" value="HOMOSERINE O-ACETYLTRANSFERASE"/>
    <property type="match status" value="1"/>
</dbReference>